<keyword evidence="3" id="KW-0941">Suppressor of RNA silencing</keyword>
<evidence type="ECO:0000256" key="5">
    <source>
        <dbReference type="ARBA" id="ARBA00022632"/>
    </source>
</evidence>
<keyword evidence="8" id="KW-0862">Zinc</keyword>
<keyword evidence="9" id="KW-0238">DNA-binding</keyword>
<keyword evidence="10" id="KW-0899">Viral immunoevasion</keyword>
<protein>
    <recommendedName>
        <fullName evidence="2">RNA silencing suppressor</fullName>
    </recommendedName>
</protein>
<accession>A0A0H3YC14</accession>
<evidence type="ECO:0000256" key="4">
    <source>
        <dbReference type="ARBA" id="ARBA00022581"/>
    </source>
</evidence>
<dbReference type="GO" id="GO:0003677">
    <property type="term" value="F:DNA binding"/>
    <property type="evidence" value="ECO:0007669"/>
    <property type="project" value="UniProtKB-KW"/>
</dbReference>
<evidence type="ECO:0000256" key="9">
    <source>
        <dbReference type="ARBA" id="ARBA00023125"/>
    </source>
</evidence>
<dbReference type="GO" id="GO:0008270">
    <property type="term" value="F:zinc ion binding"/>
    <property type="evidence" value="ECO:0007669"/>
    <property type="project" value="UniProtKB-KW"/>
</dbReference>
<keyword evidence="6" id="KW-0479">Metal-binding</keyword>
<dbReference type="GO" id="GO:0006355">
    <property type="term" value="P:regulation of DNA-templated transcription"/>
    <property type="evidence" value="ECO:0007669"/>
    <property type="project" value="InterPro"/>
</dbReference>
<proteinExistence type="inferred from homology"/>
<keyword evidence="5" id="KW-1090">Inhibition of host innate immune response by virus</keyword>
<comment type="similarity">
    <text evidence="1">Belongs to the carlaviruses nucleic acid-binding protein family.</text>
</comment>
<sequence length="162" mass="18283">MHLDKHVLVLGVCLKRLGLPTGPMSSVLHKAMLVRKLEIQEEQARPLCGVSTFAIKRRAKRLGVCYRCMRVNPKFYFTTLCANLTCHFRSFGLKERYVRFGLGKNGIELRDSGHFELTKTGKVSETSKFIESEVSRCYRQSLGDLTLKEPCGISMPSLATVL</sequence>
<keyword evidence="4" id="KW-0945">Host-virus interaction</keyword>
<evidence type="ECO:0000313" key="11">
    <source>
        <dbReference type="EMBL" id="AKN09015.1"/>
    </source>
</evidence>
<organism evidence="11">
    <name type="scientific">Prunevirus armeniacae</name>
    <dbReference type="NCBI Taxonomy" id="1343920"/>
    <lineage>
        <taxon>Viruses</taxon>
        <taxon>Riboviria</taxon>
        <taxon>Orthornavirae</taxon>
        <taxon>Kitrinoviricota</taxon>
        <taxon>Alsuviricetes</taxon>
        <taxon>Tymovirales</taxon>
        <taxon>Betaflexiviridae</taxon>
        <taxon>Trivirinae</taxon>
        <taxon>Prunevirus</taxon>
    </lineage>
</organism>
<evidence type="ECO:0000256" key="2">
    <source>
        <dbReference type="ARBA" id="ARBA00017202"/>
    </source>
</evidence>
<dbReference type="GO" id="GO:0052170">
    <property type="term" value="P:symbiont-mediated suppression of host innate immune response"/>
    <property type="evidence" value="ECO:0007669"/>
    <property type="project" value="UniProtKB-KW"/>
</dbReference>
<keyword evidence="7" id="KW-0863">Zinc-finger</keyword>
<dbReference type="EMBL" id="KM507070">
    <property type="protein sequence ID" value="AKN09015.1"/>
    <property type="molecule type" value="Genomic_RNA"/>
</dbReference>
<evidence type="ECO:0000256" key="8">
    <source>
        <dbReference type="ARBA" id="ARBA00022833"/>
    </source>
</evidence>
<reference evidence="11" key="1">
    <citation type="journal article" date="2015" name="PLoS ONE">
        <title>Characterization of New Isolates of Apricot vein clearing-associated virus and of a New Prunus-Infecting Virus: Evidence for Recombination as a Driving Force in Betaflexiviridae Evolution.</title>
        <authorList>
            <person name="Marais A."/>
            <person name="Faure C."/>
            <person name="Mustafayev E."/>
            <person name="Candresse T."/>
        </authorList>
    </citation>
    <scope>NUCLEOTIDE SEQUENCE</scope>
    <source>
        <strain evidence="11">Iran</strain>
    </source>
</reference>
<evidence type="ECO:0000256" key="10">
    <source>
        <dbReference type="ARBA" id="ARBA00023280"/>
    </source>
</evidence>
<dbReference type="InterPro" id="IPR002568">
    <property type="entry name" value="Carla-bd"/>
</dbReference>
<evidence type="ECO:0000256" key="6">
    <source>
        <dbReference type="ARBA" id="ARBA00022723"/>
    </source>
</evidence>
<name>A0A0H3YC14_9VIRU</name>
<evidence type="ECO:0000256" key="3">
    <source>
        <dbReference type="ARBA" id="ARBA00022463"/>
    </source>
</evidence>
<evidence type="ECO:0000256" key="1">
    <source>
        <dbReference type="ARBA" id="ARBA00006158"/>
    </source>
</evidence>
<evidence type="ECO:0000256" key="7">
    <source>
        <dbReference type="ARBA" id="ARBA00022771"/>
    </source>
</evidence>
<dbReference type="Pfam" id="PF01623">
    <property type="entry name" value="Carla_C4"/>
    <property type="match status" value="1"/>
</dbReference>